<dbReference type="NCBIfam" id="TIGR01509">
    <property type="entry name" value="HAD-SF-IA-v3"/>
    <property type="match status" value="1"/>
</dbReference>
<dbReference type="InterPro" id="IPR036412">
    <property type="entry name" value="HAD-like_sf"/>
</dbReference>
<dbReference type="RefSeq" id="WP_056977091.1">
    <property type="nucleotide sequence ID" value="NZ_AYYP01000061.1"/>
</dbReference>
<dbReference type="GO" id="GO:0005975">
    <property type="term" value="P:carbohydrate metabolic process"/>
    <property type="evidence" value="ECO:0007669"/>
    <property type="project" value="InterPro"/>
</dbReference>
<comment type="cofactor">
    <cofactor evidence="4">
        <name>Mg(2+)</name>
        <dbReference type="ChEBI" id="CHEBI:18420"/>
    </cofactor>
    <text evidence="4">Binds 2 magnesium ions per subunit.</text>
</comment>
<feature type="binding site" evidence="4">
    <location>
        <position position="171"/>
    </location>
    <ligand>
        <name>Mg(2+)</name>
        <dbReference type="ChEBI" id="CHEBI:18420"/>
    </ligand>
</feature>
<protein>
    <submittedName>
        <fullName evidence="6">Beta-phosphoglucomutase glucose-1-phosphate phosphodismutase</fullName>
    </submittedName>
</protein>
<feature type="binding site" evidence="3">
    <location>
        <position position="77"/>
    </location>
    <ligand>
        <name>substrate</name>
    </ligand>
</feature>
<evidence type="ECO:0000256" key="1">
    <source>
        <dbReference type="ARBA" id="ARBA00006171"/>
    </source>
</evidence>
<dbReference type="SFLD" id="SFLDF00046">
    <property type="entry name" value="beta-phosphoglucomutase"/>
    <property type="match status" value="1"/>
</dbReference>
<dbReference type="PATRIC" id="fig|1423718.3.peg.473"/>
<dbReference type="GeneID" id="75136653"/>
<dbReference type="InterPro" id="IPR006439">
    <property type="entry name" value="HAD-SF_hydro_IA"/>
</dbReference>
<feature type="binding site" evidence="4">
    <location>
        <position position="9"/>
    </location>
    <ligand>
        <name>Mg(2+)</name>
        <dbReference type="ChEBI" id="CHEBI:18420"/>
    </ligand>
</feature>
<sequence>MKGVAFDLDGVITDTAKFHFEAWSKLALEKFDLELPAEFESQLKGISRIESLERILAFGKLSGKYTPAQVAELADEKNTYYVAAISKLTQADILPGISQLLADLKAQQVKLSLASASKNAPMILEKLGLLTYFDAIVDPSKLKAGKPAPDIFIEAAKAVGLAPSECVGLEDASAGVAAIKAAGMVAVAIGDKEELAQADTVVSSTADLNYDLLVTSYQQAQGK</sequence>
<keyword evidence="4" id="KW-0479">Metal-binding</keyword>
<accession>A0A0R2AGB4</accession>
<dbReference type="InterPro" id="IPR010972">
    <property type="entry name" value="Beta-PGM"/>
</dbReference>
<feature type="site" description="Important for catalytic activity and assists the phosphoryl transfer reaction to Asp8 by balancing charge and orienting the reacting groups" evidence="5">
    <location>
        <position position="146"/>
    </location>
</feature>
<dbReference type="InterPro" id="IPR023214">
    <property type="entry name" value="HAD_sf"/>
</dbReference>
<feature type="active site" description="Nucleophile" evidence="2">
    <location>
        <position position="7"/>
    </location>
</feature>
<feature type="binding site" evidence="3">
    <location>
        <position position="146"/>
    </location>
    <ligand>
        <name>substrate</name>
    </ligand>
</feature>
<dbReference type="OrthoDB" id="9797743at2"/>
<keyword evidence="7" id="KW-1185">Reference proteome</keyword>
<dbReference type="Gene3D" id="3.40.50.1000">
    <property type="entry name" value="HAD superfamily/HAD-like"/>
    <property type="match status" value="1"/>
</dbReference>
<comment type="similarity">
    <text evidence="1">Belongs to the HAD-like hydrolase superfamily. CbbY/CbbZ/Gph/YieH family.</text>
</comment>
<dbReference type="GO" id="GO:0008801">
    <property type="term" value="F:beta-phosphoglucomutase activity"/>
    <property type="evidence" value="ECO:0007669"/>
    <property type="project" value="InterPro"/>
</dbReference>
<feature type="binding site" evidence="3">
    <location>
        <begin position="7"/>
        <end position="9"/>
    </location>
    <ligand>
        <name>substrate</name>
    </ligand>
</feature>
<comment type="caution">
    <text evidence="6">The sequence shown here is derived from an EMBL/GenBank/DDBJ whole genome shotgun (WGS) entry which is preliminary data.</text>
</comment>
<reference evidence="6 7" key="1">
    <citation type="journal article" date="2015" name="Genome Announc.">
        <title>Expanding the biotechnology potential of lactobacilli through comparative genomics of 213 strains and associated genera.</title>
        <authorList>
            <person name="Sun Z."/>
            <person name="Harris H.M."/>
            <person name="McCann A."/>
            <person name="Guo C."/>
            <person name="Argimon S."/>
            <person name="Zhang W."/>
            <person name="Yang X."/>
            <person name="Jeffery I.B."/>
            <person name="Cooney J.C."/>
            <person name="Kagawa T.F."/>
            <person name="Liu W."/>
            <person name="Song Y."/>
            <person name="Salvetti E."/>
            <person name="Wrobel A."/>
            <person name="Rasinkangas P."/>
            <person name="Parkhill J."/>
            <person name="Rea M.C."/>
            <person name="O'Sullivan O."/>
            <person name="Ritari J."/>
            <person name="Douillard F.P."/>
            <person name="Paul Ross R."/>
            <person name="Yang R."/>
            <person name="Briner A.E."/>
            <person name="Felis G.E."/>
            <person name="de Vos W.M."/>
            <person name="Barrangou R."/>
            <person name="Klaenhammer T.R."/>
            <person name="Caufield P.W."/>
            <person name="Cui Y."/>
            <person name="Zhang H."/>
            <person name="O'Toole P.W."/>
        </authorList>
    </citation>
    <scope>NUCLEOTIDE SEQUENCE [LARGE SCALE GENOMIC DNA]</scope>
    <source>
        <strain evidence="6 7">DSM 20509</strain>
    </source>
</reference>
<dbReference type="PRINTS" id="PR00413">
    <property type="entry name" value="HADHALOGNASE"/>
</dbReference>
<feature type="site" description="Important for catalytic activity and assists the phosphoryl transfer reaction to Asp8 by balancing charge and orienting the reacting groups" evidence="5">
    <location>
        <position position="115"/>
    </location>
</feature>
<dbReference type="PANTHER" id="PTHR18901">
    <property type="entry name" value="2-DEOXYGLUCOSE-6-PHOSPHATE PHOSPHATASE 2"/>
    <property type="match status" value="1"/>
</dbReference>
<feature type="binding site" evidence="4">
    <location>
        <position position="170"/>
    </location>
    <ligand>
        <name>Mg(2+)</name>
        <dbReference type="ChEBI" id="CHEBI:18420"/>
    </ligand>
</feature>
<organism evidence="6 7">
    <name type="scientific">Ligilactobacillus agilis DSM 20509</name>
    <dbReference type="NCBI Taxonomy" id="1423718"/>
    <lineage>
        <taxon>Bacteria</taxon>
        <taxon>Bacillati</taxon>
        <taxon>Bacillota</taxon>
        <taxon>Bacilli</taxon>
        <taxon>Lactobacillales</taxon>
        <taxon>Lactobacillaceae</taxon>
        <taxon>Ligilactobacillus</taxon>
    </lineage>
</organism>
<feature type="binding site" evidence="3">
    <location>
        <begin position="115"/>
        <end position="119"/>
    </location>
    <ligand>
        <name>substrate</name>
    </ligand>
</feature>
<dbReference type="Proteomes" id="UP000051008">
    <property type="component" value="Unassembled WGS sequence"/>
</dbReference>
<dbReference type="SFLD" id="SFLDS00003">
    <property type="entry name" value="Haloacid_Dehalogenase"/>
    <property type="match status" value="1"/>
</dbReference>
<proteinExistence type="inferred from homology"/>
<feature type="binding site" evidence="3">
    <location>
        <position position="51"/>
    </location>
    <ligand>
        <name>substrate</name>
    </ligand>
</feature>
<dbReference type="Gene3D" id="1.10.150.240">
    <property type="entry name" value="Putative phosphatase, domain 2"/>
    <property type="match status" value="1"/>
</dbReference>
<dbReference type="SFLD" id="SFLDG01135">
    <property type="entry name" value="C1.5.6:_HAD__Beta-PGM__Phospha"/>
    <property type="match status" value="1"/>
</dbReference>
<feature type="active site" description="Proton donor/acceptor" evidence="2">
    <location>
        <position position="9"/>
    </location>
</feature>
<evidence type="ECO:0000313" key="7">
    <source>
        <dbReference type="Proteomes" id="UP000051008"/>
    </source>
</evidence>
<evidence type="ECO:0000256" key="3">
    <source>
        <dbReference type="PIRSR" id="PIRSR610972-2"/>
    </source>
</evidence>
<evidence type="ECO:0000256" key="2">
    <source>
        <dbReference type="PIRSR" id="PIRSR610972-1"/>
    </source>
</evidence>
<dbReference type="Pfam" id="PF00702">
    <property type="entry name" value="Hydrolase"/>
    <property type="match status" value="1"/>
</dbReference>
<dbReference type="AlphaFoldDB" id="A0A0R2AGB4"/>
<feature type="binding site" evidence="4">
    <location>
        <position position="7"/>
    </location>
    <ligand>
        <name>Mg(2+)</name>
        <dbReference type="ChEBI" id="CHEBI:18420"/>
    </ligand>
</feature>
<evidence type="ECO:0000313" key="6">
    <source>
        <dbReference type="EMBL" id="KRM63419.1"/>
    </source>
</evidence>
<name>A0A0R2AGB4_9LACO</name>
<dbReference type="InterPro" id="IPR010976">
    <property type="entry name" value="B-phosphoglucomutase_hydrolase"/>
</dbReference>
<dbReference type="CDD" id="cd02598">
    <property type="entry name" value="HAD_BPGM"/>
    <property type="match status" value="1"/>
</dbReference>
<keyword evidence="4" id="KW-0460">Magnesium</keyword>
<dbReference type="SUPFAM" id="SSF56784">
    <property type="entry name" value="HAD-like"/>
    <property type="match status" value="1"/>
</dbReference>
<dbReference type="NCBIfam" id="TIGR02009">
    <property type="entry name" value="PGMB-YQAB-SF"/>
    <property type="match status" value="1"/>
</dbReference>
<dbReference type="NCBIfam" id="TIGR01990">
    <property type="entry name" value="bPGM"/>
    <property type="match status" value="1"/>
</dbReference>
<feature type="binding site" evidence="3">
    <location>
        <position position="23"/>
    </location>
    <ligand>
        <name>substrate</name>
    </ligand>
</feature>
<dbReference type="GO" id="GO:0000287">
    <property type="term" value="F:magnesium ion binding"/>
    <property type="evidence" value="ECO:0007669"/>
    <property type="project" value="InterPro"/>
</dbReference>
<feature type="binding site" evidence="3">
    <location>
        <begin position="43"/>
        <end position="48"/>
    </location>
    <ligand>
        <name>substrate</name>
    </ligand>
</feature>
<dbReference type="PANTHER" id="PTHR18901:SF38">
    <property type="entry name" value="PSEUDOURIDINE-5'-PHOSPHATASE"/>
    <property type="match status" value="1"/>
</dbReference>
<dbReference type="InterPro" id="IPR023198">
    <property type="entry name" value="PGP-like_dom2"/>
</dbReference>
<evidence type="ECO:0000256" key="5">
    <source>
        <dbReference type="PIRSR" id="PIRSR610972-4"/>
    </source>
</evidence>
<gene>
    <name evidence="6" type="ORF">FC14_GL000454</name>
</gene>
<dbReference type="SFLD" id="SFLDG01129">
    <property type="entry name" value="C1.5:_HAD__Beta-PGM__Phosphata"/>
    <property type="match status" value="1"/>
</dbReference>
<dbReference type="EMBL" id="AYYP01000061">
    <property type="protein sequence ID" value="KRM63419.1"/>
    <property type="molecule type" value="Genomic_DNA"/>
</dbReference>
<evidence type="ECO:0000256" key="4">
    <source>
        <dbReference type="PIRSR" id="PIRSR610972-3"/>
    </source>
</evidence>